<gene>
    <name evidence="2" type="ordered locus">RHA1_ro11205</name>
</gene>
<dbReference type="KEGG" id="rha:RHA1_ro11205"/>
<evidence type="ECO:0000256" key="1">
    <source>
        <dbReference type="SAM" id="MobiDB-lite"/>
    </source>
</evidence>
<dbReference type="AlphaFoldDB" id="Q0RV34"/>
<feature type="region of interest" description="Disordered" evidence="1">
    <location>
        <begin position="68"/>
        <end position="110"/>
    </location>
</feature>
<sequence>MRTDSVTAIARHRLAPVRSVPSGRSADTVYGGHEHRLRRTLIALTPVGERPMFPFAASPPCTSWAVGAGCGGGRSGRDHRGAYSPGRGAEPSLSSSSPSRNLPDAPGRAR</sequence>
<organism evidence="2 3">
    <name type="scientific">Rhodococcus jostii (strain RHA1)</name>
    <dbReference type="NCBI Taxonomy" id="101510"/>
    <lineage>
        <taxon>Bacteria</taxon>
        <taxon>Bacillati</taxon>
        <taxon>Actinomycetota</taxon>
        <taxon>Actinomycetes</taxon>
        <taxon>Mycobacteriales</taxon>
        <taxon>Nocardiaceae</taxon>
        <taxon>Rhodococcus</taxon>
    </lineage>
</organism>
<proteinExistence type="predicted"/>
<keyword evidence="2" id="KW-0614">Plasmid</keyword>
<accession>Q0RV34</accession>
<dbReference type="EMBL" id="CP000434">
    <property type="protein sequence ID" value="ABH00852.1"/>
    <property type="molecule type" value="Genomic_DNA"/>
</dbReference>
<dbReference type="Proteomes" id="UP000008710">
    <property type="component" value="Plasmid pRHL3"/>
</dbReference>
<reference evidence="3" key="1">
    <citation type="journal article" date="2006" name="Proc. Natl. Acad. Sci. U.S.A.">
        <title>The complete genome of Rhodococcus sp. RHA1 provides insights into a catabolic powerhouse.</title>
        <authorList>
            <person name="McLeod M.P."/>
            <person name="Warren R.L."/>
            <person name="Hsiao W.W.L."/>
            <person name="Araki N."/>
            <person name="Myhre M."/>
            <person name="Fernandes C."/>
            <person name="Miyazawa D."/>
            <person name="Wong W."/>
            <person name="Lillquist A.L."/>
            <person name="Wang D."/>
            <person name="Dosanjh M."/>
            <person name="Hara H."/>
            <person name="Petrescu A."/>
            <person name="Morin R.D."/>
            <person name="Yang G."/>
            <person name="Stott J.M."/>
            <person name="Schein J.E."/>
            <person name="Shin H."/>
            <person name="Smailus D."/>
            <person name="Siddiqui A.S."/>
            <person name="Marra M.A."/>
            <person name="Jones S.J.M."/>
            <person name="Holt R."/>
            <person name="Brinkman F.S.L."/>
            <person name="Miyauchi K."/>
            <person name="Fukuda M."/>
            <person name="Davies J.E."/>
            <person name="Mohn W.W."/>
            <person name="Eltis L.D."/>
        </authorList>
    </citation>
    <scope>NUCLEOTIDE SEQUENCE [LARGE SCALE GENOMIC DNA]</scope>
    <source>
        <strain evidence="3">RHA1</strain>
    </source>
</reference>
<name>Q0RV34_RHOJR</name>
<dbReference type="HOGENOM" id="CLU_2169084_0_0_11"/>
<evidence type="ECO:0000313" key="2">
    <source>
        <dbReference type="EMBL" id="ABH00852.1"/>
    </source>
</evidence>
<protein>
    <submittedName>
        <fullName evidence="2">Uncharacterized protein</fullName>
    </submittedName>
</protein>
<evidence type="ECO:0000313" key="3">
    <source>
        <dbReference type="Proteomes" id="UP000008710"/>
    </source>
</evidence>
<geneLocation type="plasmid" evidence="2 3">
    <name>pRHL3</name>
</geneLocation>